<evidence type="ECO:0000313" key="15">
    <source>
        <dbReference type="Proteomes" id="UP000019522"/>
    </source>
</evidence>
<gene>
    <name evidence="14" type="ORF">CH92_09715</name>
</gene>
<feature type="coiled-coil region" evidence="9">
    <location>
        <begin position="465"/>
        <end position="496"/>
    </location>
</feature>
<dbReference type="PROSITE" id="PS50885">
    <property type="entry name" value="HAMP"/>
    <property type="match status" value="1"/>
</dbReference>
<evidence type="ECO:0000256" key="6">
    <source>
        <dbReference type="ARBA" id="ARBA00023224"/>
    </source>
</evidence>
<protein>
    <submittedName>
        <fullName evidence="14">Chemotaxis protein</fullName>
    </submittedName>
</protein>
<dbReference type="InterPro" id="IPR003660">
    <property type="entry name" value="HAMP_dom"/>
</dbReference>
<dbReference type="AlphaFoldDB" id="W8QYJ6"/>
<evidence type="ECO:0000256" key="4">
    <source>
        <dbReference type="ARBA" id="ARBA00022989"/>
    </source>
</evidence>
<dbReference type="CDD" id="cd06225">
    <property type="entry name" value="HAMP"/>
    <property type="match status" value="1"/>
</dbReference>
<dbReference type="FunFam" id="1.10.287.950:FF:000001">
    <property type="entry name" value="Methyl-accepting chemotaxis sensory transducer"/>
    <property type="match status" value="1"/>
</dbReference>
<proteinExistence type="inferred from homology"/>
<evidence type="ECO:0000256" key="10">
    <source>
        <dbReference type="SAM" id="MobiDB-lite"/>
    </source>
</evidence>
<dbReference type="Gene3D" id="1.10.287.950">
    <property type="entry name" value="Methyl-accepting chemotaxis protein"/>
    <property type="match status" value="1"/>
</dbReference>
<dbReference type="SUPFAM" id="SSF58104">
    <property type="entry name" value="Methyl-accepting chemotaxis protein (MCP) signaling domain"/>
    <property type="match status" value="1"/>
</dbReference>
<dbReference type="Proteomes" id="UP000019522">
    <property type="component" value="Chromosome"/>
</dbReference>
<evidence type="ECO:0000256" key="11">
    <source>
        <dbReference type="SAM" id="Phobius"/>
    </source>
</evidence>
<dbReference type="SMART" id="SM00283">
    <property type="entry name" value="MA"/>
    <property type="match status" value="1"/>
</dbReference>
<dbReference type="GO" id="GO:0006935">
    <property type="term" value="P:chemotaxis"/>
    <property type="evidence" value="ECO:0007669"/>
    <property type="project" value="UniProtKB-KW"/>
</dbReference>
<dbReference type="InterPro" id="IPR004089">
    <property type="entry name" value="MCPsignal_dom"/>
</dbReference>
<dbReference type="Pfam" id="PF00672">
    <property type="entry name" value="HAMP"/>
    <property type="match status" value="1"/>
</dbReference>
<feature type="domain" description="Methyl-accepting transducer" evidence="12">
    <location>
        <begin position="272"/>
        <end position="487"/>
    </location>
</feature>
<evidence type="ECO:0000256" key="2">
    <source>
        <dbReference type="ARBA" id="ARBA00022500"/>
    </source>
</evidence>
<dbReference type="EMBL" id="CP007441">
    <property type="protein sequence ID" value="AHL75374.1"/>
    <property type="molecule type" value="Genomic_DNA"/>
</dbReference>
<dbReference type="PANTHER" id="PTHR43531">
    <property type="entry name" value="PROTEIN ICFG"/>
    <property type="match status" value="1"/>
</dbReference>
<name>W8QYJ6_STUST</name>
<organism evidence="14 15">
    <name type="scientific">Stutzerimonas stutzeri</name>
    <name type="common">Pseudomonas stutzeri</name>
    <dbReference type="NCBI Taxonomy" id="316"/>
    <lineage>
        <taxon>Bacteria</taxon>
        <taxon>Pseudomonadati</taxon>
        <taxon>Pseudomonadota</taxon>
        <taxon>Gammaproteobacteria</taxon>
        <taxon>Pseudomonadales</taxon>
        <taxon>Pseudomonadaceae</taxon>
        <taxon>Stutzerimonas</taxon>
    </lineage>
</organism>
<dbReference type="GO" id="GO:0005886">
    <property type="term" value="C:plasma membrane"/>
    <property type="evidence" value="ECO:0007669"/>
    <property type="project" value="TreeGrafter"/>
</dbReference>
<accession>W8QYJ6</accession>
<dbReference type="Pfam" id="PF00015">
    <property type="entry name" value="MCPsignal"/>
    <property type="match status" value="1"/>
</dbReference>
<keyword evidence="5 11" id="KW-0472">Membrane</keyword>
<feature type="domain" description="HAMP" evidence="13">
    <location>
        <begin position="215"/>
        <end position="267"/>
    </location>
</feature>
<dbReference type="InterPro" id="IPR051310">
    <property type="entry name" value="MCP_chemotaxis"/>
</dbReference>
<dbReference type="SMART" id="SM00304">
    <property type="entry name" value="HAMP"/>
    <property type="match status" value="1"/>
</dbReference>
<reference evidence="15" key="1">
    <citation type="journal article" date="2014" name="Genome Announc.">
        <title>Complete Genome Sequence of the Highly Transformable Pseudomonas stutzeri Strain 28a24.</title>
        <authorList>
            <person name="Smith B.A."/>
            <person name="Dougherty K.M."/>
            <person name="Baltrus D.A."/>
        </authorList>
    </citation>
    <scope>NUCLEOTIDE SEQUENCE [LARGE SCALE GENOMIC DNA]</scope>
    <source>
        <strain evidence="15">28a24</strain>
    </source>
</reference>
<dbReference type="InterPro" id="IPR004090">
    <property type="entry name" value="Chemotax_Me-accpt_rcpt"/>
</dbReference>
<dbReference type="GO" id="GO:0007165">
    <property type="term" value="P:signal transduction"/>
    <property type="evidence" value="ECO:0007669"/>
    <property type="project" value="UniProtKB-KW"/>
</dbReference>
<dbReference type="GO" id="GO:0004888">
    <property type="term" value="F:transmembrane signaling receptor activity"/>
    <property type="evidence" value="ECO:0007669"/>
    <property type="project" value="InterPro"/>
</dbReference>
<dbReference type="InterPro" id="IPR024478">
    <property type="entry name" value="HlyB_4HB_MCP"/>
</dbReference>
<evidence type="ECO:0000256" key="8">
    <source>
        <dbReference type="PROSITE-ProRule" id="PRU00284"/>
    </source>
</evidence>
<evidence type="ECO:0000256" key="1">
    <source>
        <dbReference type="ARBA" id="ARBA00004141"/>
    </source>
</evidence>
<keyword evidence="6 8" id="KW-0807">Transducer</keyword>
<dbReference type="Pfam" id="PF12729">
    <property type="entry name" value="4HB_MCP_1"/>
    <property type="match status" value="1"/>
</dbReference>
<keyword evidence="9" id="KW-0175">Coiled coil</keyword>
<reference evidence="14 15" key="2">
    <citation type="submission" date="2014-03" db="EMBL/GenBank/DDBJ databases">
        <authorList>
            <person name="Baltrus D."/>
            <person name="Dougherty K."/>
        </authorList>
    </citation>
    <scope>NUCLEOTIDE SEQUENCE</scope>
    <source>
        <strain evidence="14 15">28a24</strain>
    </source>
</reference>
<evidence type="ECO:0000256" key="3">
    <source>
        <dbReference type="ARBA" id="ARBA00022692"/>
    </source>
</evidence>
<evidence type="ECO:0000313" key="14">
    <source>
        <dbReference type="EMBL" id="AHL75374.1"/>
    </source>
</evidence>
<dbReference type="RefSeq" id="WP_025241552.1">
    <property type="nucleotide sequence ID" value="NZ_CP007441.1"/>
</dbReference>
<sequence length="542" mass="57341">MLAIHNLKIGTRLIAGFSLVVLLTAAVGAVGIVNLARVNALSDQMYHREMGALESIQDANVHLAYAGRSLRSSLLATTYIERDTASSQLQEALKAMHASIDQARPSFDTAESRAQLDELDAHASRYERVLSDVLELSQSRELMTPNEIAPLLAQLQNYGSETDAAMNTLVDAKRERAGQANQQIAEIYDDSRLEMIVLVLFAAAIGFAVGALITRSITRPLGRAVAAADRLAKGELDAAIEAEGRDETGQLLGAMQHMAGRMRDVMSDVRSAADALSSASEQVSATSQSLSQAATEQAASVEETSAAVAEMAASIMRNTDSAQETDQIAGRAAAGAVAGGRAVNDMVDAMKQIAARVGVIDDIAYQTNLLALNATIEAARAGDHGRGFAVVAAEVRKLAERCQAAAQEIGGLAAANVQLADQAGAQLKDMVPEILRTSDLVQEISAASQEQSSGTAQIRATMGQMNEITQQNASASEELAATAEEMNAQAEQLLELISYFHLGNLSFGGGTRPGTLRHVGTSHRPPFVHAESTDEGQFVRFT</sequence>
<keyword evidence="3 11" id="KW-0812">Transmembrane</keyword>
<feature type="transmembrane region" description="Helical" evidence="11">
    <location>
        <begin position="195"/>
        <end position="213"/>
    </location>
</feature>
<feature type="region of interest" description="Disordered" evidence="10">
    <location>
        <begin position="522"/>
        <end position="542"/>
    </location>
</feature>
<dbReference type="PROSITE" id="PS50111">
    <property type="entry name" value="CHEMOTAXIS_TRANSDUC_2"/>
    <property type="match status" value="1"/>
</dbReference>
<dbReference type="PANTHER" id="PTHR43531:SF11">
    <property type="entry name" value="METHYL-ACCEPTING CHEMOTAXIS PROTEIN 3"/>
    <property type="match status" value="1"/>
</dbReference>
<comment type="subcellular location">
    <subcellularLocation>
        <location evidence="1">Membrane</location>
        <topology evidence="1">Multi-pass membrane protein</topology>
    </subcellularLocation>
</comment>
<dbReference type="PATRIC" id="fig|316.77.peg.1941"/>
<evidence type="ECO:0000259" key="12">
    <source>
        <dbReference type="PROSITE" id="PS50111"/>
    </source>
</evidence>
<comment type="similarity">
    <text evidence="7">Belongs to the methyl-accepting chemotaxis (MCP) protein family.</text>
</comment>
<dbReference type="KEGG" id="pstt:CH92_09715"/>
<keyword evidence="2" id="KW-0145">Chemotaxis</keyword>
<evidence type="ECO:0000259" key="13">
    <source>
        <dbReference type="PROSITE" id="PS50885"/>
    </source>
</evidence>
<evidence type="ECO:0000256" key="5">
    <source>
        <dbReference type="ARBA" id="ARBA00023136"/>
    </source>
</evidence>
<evidence type="ECO:0000256" key="9">
    <source>
        <dbReference type="SAM" id="Coils"/>
    </source>
</evidence>
<evidence type="ECO:0000256" key="7">
    <source>
        <dbReference type="ARBA" id="ARBA00029447"/>
    </source>
</evidence>
<dbReference type="OrthoDB" id="9795078at2"/>
<keyword evidence="4 11" id="KW-1133">Transmembrane helix</keyword>
<dbReference type="PRINTS" id="PR00260">
    <property type="entry name" value="CHEMTRNSDUCR"/>
</dbReference>